<name>A0AA47IN95_STRMC</name>
<evidence type="ECO:0000313" key="4">
    <source>
        <dbReference type="Proteomes" id="UP001209889"/>
    </source>
</evidence>
<proteinExistence type="predicted"/>
<accession>A0AA47IN95</accession>
<reference evidence="4" key="1">
    <citation type="submission" date="2022-11" db="EMBL/GenBank/DDBJ databases">
        <title>Streptococcus macedonicus and Acinetobacter baumannii: co-inhabitants of the cheese production environment.</title>
        <authorList>
            <person name="Johnson J."/>
            <person name="Curtin C."/>
            <person name="Waite-Cusic J."/>
        </authorList>
    </citation>
    <scope>NUCLEOTIDE SEQUENCE [LARGE SCALE GENOMIC DNA]</scope>
    <source>
        <strain evidence="4">E28</strain>
    </source>
</reference>
<protein>
    <submittedName>
        <fullName evidence="2">Uncharacterized protein</fullName>
    </submittedName>
</protein>
<sequence>MTLADFQKAFIQQAQGSTDEAQKLEFTTDYLPFSEILGL</sequence>
<reference evidence="2" key="2">
    <citation type="submission" date="2022-11" db="EMBL/GenBank/DDBJ databases">
        <title>Streptococcus macedonicus and Acinetobacter baumannii: co-inhabitants of the cheese production environment.</title>
        <authorList>
            <person name="Johnson J."/>
        </authorList>
    </citation>
    <scope>NUCLEOTIDE SEQUENCE</scope>
    <source>
        <strain evidence="2">E37</strain>
    </source>
</reference>
<reference evidence="1" key="5">
    <citation type="submission" date="2024-05" db="EMBL/GenBank/DDBJ databases">
        <title>Streptococcus macedonicus and Acinetobacter baumannii: co-inhabitants of the cheese production environment.</title>
        <authorList>
            <person name="Johnson J."/>
            <person name="Curtin C."/>
            <person name="Waite-Cusic J."/>
        </authorList>
    </citation>
    <scope>NUCLEOTIDE SEQUENCE</scope>
    <source>
        <strain evidence="1">E28</strain>
    </source>
</reference>
<dbReference type="Proteomes" id="UP001209889">
    <property type="component" value="Unassembled WGS sequence"/>
</dbReference>
<evidence type="ECO:0000313" key="3">
    <source>
        <dbReference type="Proteomes" id="UP001156410"/>
    </source>
</evidence>
<dbReference type="EMBL" id="JAPHJC010000011">
    <property type="protein sequence ID" value="MCW8677716.1"/>
    <property type="molecule type" value="Genomic_DNA"/>
</dbReference>
<reference evidence="4" key="4">
    <citation type="submission" date="2023-07" db="EMBL/GenBank/DDBJ databases">
        <title>Streptococcus macedonicus and Acinetobacter baumannii: co-inhabitants of the cheese production environment.</title>
        <authorList>
            <person name="Johnson J."/>
            <person name="Curtin C."/>
            <person name="Waite-Cusic J."/>
        </authorList>
    </citation>
    <scope>NUCLEOTIDE SEQUENCE [LARGE SCALE GENOMIC DNA]</scope>
    <source>
        <strain evidence="4">E28</strain>
    </source>
</reference>
<dbReference type="EMBL" id="CP113440">
    <property type="protein sequence ID" value="WAK64436.1"/>
    <property type="molecule type" value="Genomic_DNA"/>
</dbReference>
<dbReference type="Proteomes" id="UP001156410">
    <property type="component" value="Chromosome"/>
</dbReference>
<reference evidence="2" key="3">
    <citation type="submission" date="2022-11" db="EMBL/GenBank/DDBJ databases">
        <authorList>
            <person name="Johnson J.D."/>
        </authorList>
    </citation>
    <scope>NUCLEOTIDE SEQUENCE</scope>
    <source>
        <strain evidence="1">E28</strain>
        <strain evidence="2">E37</strain>
    </source>
</reference>
<organism evidence="2 3">
    <name type="scientific">Streptococcus macedonicus</name>
    <name type="common">Streptococcus gallolyticus macedonicus</name>
    <dbReference type="NCBI Taxonomy" id="59310"/>
    <lineage>
        <taxon>Bacteria</taxon>
        <taxon>Bacillati</taxon>
        <taxon>Bacillota</taxon>
        <taxon>Bacilli</taxon>
        <taxon>Lactobacillales</taxon>
        <taxon>Streptococcaceae</taxon>
        <taxon>Streptococcus</taxon>
    </lineage>
</organism>
<keyword evidence="4" id="KW-1185">Reference proteome</keyword>
<evidence type="ECO:0000313" key="1">
    <source>
        <dbReference type="EMBL" id="MCW8677716.1"/>
    </source>
</evidence>
<evidence type="ECO:0000313" key="2">
    <source>
        <dbReference type="EMBL" id="WAK64436.1"/>
    </source>
</evidence>
<gene>
    <name evidence="2" type="ORF">OQG81_10815</name>
    <name evidence="1" type="ORF">OQH01_04050</name>
</gene>
<dbReference type="RefSeq" id="WP_229025068.1">
    <property type="nucleotide sequence ID" value="NZ_JACYFV010000027.1"/>
</dbReference>
<dbReference type="AlphaFoldDB" id="A0AA47IN95"/>